<protein>
    <submittedName>
        <fullName evidence="2">Uncharacterized protein</fullName>
    </submittedName>
</protein>
<evidence type="ECO:0000313" key="2">
    <source>
        <dbReference type="WBParaSite" id="PSU_v2.g8237.t1"/>
    </source>
</evidence>
<dbReference type="WBParaSite" id="PSU_v2.g8237.t1">
    <property type="protein sequence ID" value="PSU_v2.g8237.t1"/>
    <property type="gene ID" value="PSU_v2.g8237"/>
</dbReference>
<dbReference type="AlphaFoldDB" id="A0A914Z8S4"/>
<reference evidence="2" key="1">
    <citation type="submission" date="2022-11" db="UniProtKB">
        <authorList>
            <consortium name="WormBaseParasite"/>
        </authorList>
    </citation>
    <scope>IDENTIFICATION</scope>
</reference>
<name>A0A914Z8S4_9BILA</name>
<organism evidence="1 2">
    <name type="scientific">Panagrolaimus superbus</name>
    <dbReference type="NCBI Taxonomy" id="310955"/>
    <lineage>
        <taxon>Eukaryota</taxon>
        <taxon>Metazoa</taxon>
        <taxon>Ecdysozoa</taxon>
        <taxon>Nematoda</taxon>
        <taxon>Chromadorea</taxon>
        <taxon>Rhabditida</taxon>
        <taxon>Tylenchina</taxon>
        <taxon>Panagrolaimomorpha</taxon>
        <taxon>Panagrolaimoidea</taxon>
        <taxon>Panagrolaimidae</taxon>
        <taxon>Panagrolaimus</taxon>
    </lineage>
</organism>
<keyword evidence="1" id="KW-1185">Reference proteome</keyword>
<proteinExistence type="predicted"/>
<dbReference type="Proteomes" id="UP000887577">
    <property type="component" value="Unplaced"/>
</dbReference>
<evidence type="ECO:0000313" key="1">
    <source>
        <dbReference type="Proteomes" id="UP000887577"/>
    </source>
</evidence>
<accession>A0A914Z8S4</accession>
<sequence>MGSCFSKKRTLVVPESDSLKDALGSDLFFPDQHQFVESCVPQAFSFRSPIMNYIYDNPSSPEVYQKLIRSCKIFYLKNPILVIQNLSYIHGKGWRYCIEDECLGNCAKCKEIKMESIQGKIWLAKTFRVCTCPFTDEHSNLASTFIPKIYRYNANELIIYQQKLSYNDLKFLSTGVKECFLSCFVVKYDNGEKVSHEDIIKFFSSDTKISK</sequence>